<protein>
    <submittedName>
        <fullName evidence="2">Drug/sodium antiporter</fullName>
    </submittedName>
</protein>
<sequence>MIGFFKLNSAQVVMDARRYLILVALGMPFSFLNQVLVAIITATGNSHTPFLAMGCGLGVNILLDPLLIFW</sequence>
<keyword evidence="1" id="KW-1133">Transmembrane helix</keyword>
<reference evidence="2" key="1">
    <citation type="journal article" date="2012" name="PLoS ONE">
        <title>Gene sets for utilization of primary and secondary nutrition supplies in the distal gut of endangered iberian lynx.</title>
        <authorList>
            <person name="Alcaide M."/>
            <person name="Messina E."/>
            <person name="Richter M."/>
            <person name="Bargiela R."/>
            <person name="Peplies J."/>
            <person name="Huws S.A."/>
            <person name="Newbold C.J."/>
            <person name="Golyshin P.N."/>
            <person name="Simon M.A."/>
            <person name="Lopez G."/>
            <person name="Yakimov M.M."/>
            <person name="Ferrer M."/>
        </authorList>
    </citation>
    <scope>NUCLEOTIDE SEQUENCE</scope>
</reference>
<feature type="transmembrane region" description="Helical" evidence="1">
    <location>
        <begin position="20"/>
        <end position="44"/>
    </location>
</feature>
<feature type="transmembrane region" description="Helical" evidence="1">
    <location>
        <begin position="50"/>
        <end position="69"/>
    </location>
</feature>
<dbReference type="EMBL" id="AMCI01006764">
    <property type="protein sequence ID" value="EJW93784.1"/>
    <property type="molecule type" value="Genomic_DNA"/>
</dbReference>
<comment type="caution">
    <text evidence="2">The sequence shown here is derived from an EMBL/GenBank/DDBJ whole genome shotgun (WGS) entry which is preliminary data.</text>
</comment>
<keyword evidence="1" id="KW-0812">Transmembrane</keyword>
<gene>
    <name evidence="2" type="ORF">EVA_18110</name>
</gene>
<dbReference type="AlphaFoldDB" id="J9G2I8"/>
<dbReference type="GO" id="GO:0015297">
    <property type="term" value="F:antiporter activity"/>
    <property type="evidence" value="ECO:0007669"/>
    <property type="project" value="InterPro"/>
</dbReference>
<accession>J9G2I8</accession>
<proteinExistence type="predicted"/>
<dbReference type="GO" id="GO:0042910">
    <property type="term" value="F:xenobiotic transmembrane transporter activity"/>
    <property type="evidence" value="ECO:0007669"/>
    <property type="project" value="InterPro"/>
</dbReference>
<name>J9G2I8_9ZZZZ</name>
<organism evidence="2">
    <name type="scientific">gut metagenome</name>
    <dbReference type="NCBI Taxonomy" id="749906"/>
    <lineage>
        <taxon>unclassified sequences</taxon>
        <taxon>metagenomes</taxon>
        <taxon>organismal metagenomes</taxon>
    </lineage>
</organism>
<evidence type="ECO:0000256" key="1">
    <source>
        <dbReference type="SAM" id="Phobius"/>
    </source>
</evidence>
<dbReference type="Pfam" id="PF01554">
    <property type="entry name" value="MatE"/>
    <property type="match status" value="1"/>
</dbReference>
<dbReference type="GO" id="GO:0016020">
    <property type="term" value="C:membrane"/>
    <property type="evidence" value="ECO:0007669"/>
    <property type="project" value="InterPro"/>
</dbReference>
<keyword evidence="1" id="KW-0472">Membrane</keyword>
<evidence type="ECO:0000313" key="2">
    <source>
        <dbReference type="EMBL" id="EJW93784.1"/>
    </source>
</evidence>
<dbReference type="InterPro" id="IPR002528">
    <property type="entry name" value="MATE_fam"/>
</dbReference>